<dbReference type="Proteomes" id="UP000000547">
    <property type="component" value="Chromosome"/>
</dbReference>
<organism evidence="1 2">
    <name type="scientific">Colwellia psychrerythraea (strain 34H / ATCC BAA-681)</name>
    <name type="common">Vibrio psychroerythus</name>
    <dbReference type="NCBI Taxonomy" id="167879"/>
    <lineage>
        <taxon>Bacteria</taxon>
        <taxon>Pseudomonadati</taxon>
        <taxon>Pseudomonadota</taxon>
        <taxon>Gammaproteobacteria</taxon>
        <taxon>Alteromonadales</taxon>
        <taxon>Colwelliaceae</taxon>
        <taxon>Colwellia</taxon>
    </lineage>
</organism>
<accession>Q47WM4</accession>
<dbReference type="STRING" id="167879.CPS_4144"/>
<dbReference type="HOGENOM" id="CLU_2786713_0_0_6"/>
<name>Q47WM4_COLP3</name>
<dbReference type="AlphaFoldDB" id="Q47WM4"/>
<proteinExistence type="predicted"/>
<sequence length="68" mass="7663">MTLSFNSESICCLKRVKRFALTNCQSNQTNDSNASMAIISMFCSYSYPNHMKMQVSAGIRNAFRQGID</sequence>
<gene>
    <name evidence="1" type="ordered locus">CPS_4144</name>
</gene>
<evidence type="ECO:0000313" key="1">
    <source>
        <dbReference type="EMBL" id="AAZ28197.1"/>
    </source>
</evidence>
<dbReference type="EMBL" id="CP000083">
    <property type="protein sequence ID" value="AAZ28197.1"/>
    <property type="molecule type" value="Genomic_DNA"/>
</dbReference>
<evidence type="ECO:0000313" key="2">
    <source>
        <dbReference type="Proteomes" id="UP000000547"/>
    </source>
</evidence>
<dbReference type="KEGG" id="cps:CPS_4144"/>
<reference evidence="1" key="1">
    <citation type="journal article" date="2005" name="Proc. Natl. Acad. Sci. U.S.A.">
        <title>The psychrophilic lifestyle as revealed by the genome sequence of Colwellia psychrerythraea 34H through genomic and proteomic analyses.</title>
        <authorList>
            <person name="Methe B.A."/>
            <person name="Nelson K.E."/>
            <person name="Deming J.W."/>
            <person name="Momen B."/>
            <person name="Melamud E."/>
            <person name="Zhang X."/>
            <person name="Moult J."/>
            <person name="Madupu R."/>
            <person name="Nelson W.C."/>
            <person name="Dodson R.J."/>
            <person name="Brinkac L.M."/>
            <person name="Daugherty S.C."/>
            <person name="Durkin A.S."/>
            <person name="DeBoy R.T."/>
            <person name="Kolonay J.F."/>
            <person name="Sullivan S.A."/>
            <person name="Zhou L."/>
            <person name="Davidsen T.M."/>
            <person name="Wu M."/>
            <person name="Huston A.L."/>
            <person name="Lewis M."/>
            <person name="Weaver B."/>
            <person name="Weidman J.F."/>
            <person name="Khouri H."/>
            <person name="Utterback T.R."/>
            <person name="Feldblyum T.V."/>
            <person name="Fraser C.M."/>
        </authorList>
    </citation>
    <scope>NUCLEOTIDE SEQUENCE [LARGE SCALE GENOMIC DNA]</scope>
    <source>
        <strain evidence="1">34H</strain>
    </source>
</reference>
<protein>
    <submittedName>
        <fullName evidence="1">Uncharacterized protein</fullName>
    </submittedName>
</protein>